<accession>A0A392NKB8</accession>
<sequence length="304" mass="33972">MTKVCRFHRSAGHDTEDCIQLKDVIEDLIRIGKLSRYTKGENNRNYEKRKYDSSKRAPRRSVSPRRKRSPKRSSPPKVRIEAIKEKETEDSEEDRDPGKRPFVASITGGPTTFAIDPMANKNDNGDDHAKSQDTASITGGPSNPKGRSGGTTKRRIVEMCSVMTTESSSPQNQRALGFDDHEYLGGVPNEIFPLIVIATMAHHDVSRILIDQGSSCDVMYQKLFQKLGLRRECLCPYEGTDLHGFNGSTIHPWGLINLHVTFENKEIRNSKKTVEVQFLVVPCDSVYNFILGRPTLAALGAVPS</sequence>
<comment type="caution">
    <text evidence="2">The sequence shown here is derived from an EMBL/GenBank/DDBJ whole genome shotgun (WGS) entry which is preliminary data.</text>
</comment>
<dbReference type="Gene3D" id="2.40.70.10">
    <property type="entry name" value="Acid Proteases"/>
    <property type="match status" value="1"/>
</dbReference>
<dbReference type="Proteomes" id="UP000265520">
    <property type="component" value="Unassembled WGS sequence"/>
</dbReference>
<dbReference type="AlphaFoldDB" id="A0A392NKB8"/>
<feature type="compositionally biased region" description="Basic and acidic residues" evidence="1">
    <location>
        <begin position="78"/>
        <end position="87"/>
    </location>
</feature>
<organism evidence="2 3">
    <name type="scientific">Trifolium medium</name>
    <dbReference type="NCBI Taxonomy" id="97028"/>
    <lineage>
        <taxon>Eukaryota</taxon>
        <taxon>Viridiplantae</taxon>
        <taxon>Streptophyta</taxon>
        <taxon>Embryophyta</taxon>
        <taxon>Tracheophyta</taxon>
        <taxon>Spermatophyta</taxon>
        <taxon>Magnoliopsida</taxon>
        <taxon>eudicotyledons</taxon>
        <taxon>Gunneridae</taxon>
        <taxon>Pentapetalae</taxon>
        <taxon>rosids</taxon>
        <taxon>fabids</taxon>
        <taxon>Fabales</taxon>
        <taxon>Fabaceae</taxon>
        <taxon>Papilionoideae</taxon>
        <taxon>50 kb inversion clade</taxon>
        <taxon>NPAAA clade</taxon>
        <taxon>Hologalegina</taxon>
        <taxon>IRL clade</taxon>
        <taxon>Trifolieae</taxon>
        <taxon>Trifolium</taxon>
    </lineage>
</organism>
<evidence type="ECO:0000313" key="2">
    <source>
        <dbReference type="EMBL" id="MCH99833.1"/>
    </source>
</evidence>
<proteinExistence type="predicted"/>
<reference evidence="2 3" key="1">
    <citation type="journal article" date="2018" name="Front. Plant Sci.">
        <title>Red Clover (Trifolium pratense) and Zigzag Clover (T. medium) - A Picture of Genomic Similarities and Differences.</title>
        <authorList>
            <person name="Dluhosova J."/>
            <person name="Istvanek J."/>
            <person name="Nedelnik J."/>
            <person name="Repkova J."/>
        </authorList>
    </citation>
    <scope>NUCLEOTIDE SEQUENCE [LARGE SCALE GENOMIC DNA]</scope>
    <source>
        <strain evidence="3">cv. 10/8</strain>
        <tissue evidence="2">Leaf</tissue>
    </source>
</reference>
<keyword evidence="3" id="KW-1185">Reference proteome</keyword>
<feature type="non-terminal residue" evidence="2">
    <location>
        <position position="304"/>
    </location>
</feature>
<feature type="compositionally biased region" description="Basic and acidic residues" evidence="1">
    <location>
        <begin position="41"/>
        <end position="55"/>
    </location>
</feature>
<dbReference type="CDD" id="cd00303">
    <property type="entry name" value="retropepsin_like"/>
    <property type="match status" value="1"/>
</dbReference>
<name>A0A392NKB8_9FABA</name>
<feature type="compositionally biased region" description="Polar residues" evidence="1">
    <location>
        <begin position="132"/>
        <end position="141"/>
    </location>
</feature>
<feature type="compositionally biased region" description="Basic residues" evidence="1">
    <location>
        <begin position="56"/>
        <end position="71"/>
    </location>
</feature>
<feature type="region of interest" description="Disordered" evidence="1">
    <location>
        <begin position="41"/>
        <end position="152"/>
    </location>
</feature>
<dbReference type="EMBL" id="LXQA010041458">
    <property type="protein sequence ID" value="MCH99833.1"/>
    <property type="molecule type" value="Genomic_DNA"/>
</dbReference>
<dbReference type="InterPro" id="IPR021109">
    <property type="entry name" value="Peptidase_aspartic_dom_sf"/>
</dbReference>
<evidence type="ECO:0000313" key="3">
    <source>
        <dbReference type="Proteomes" id="UP000265520"/>
    </source>
</evidence>
<dbReference type="PANTHER" id="PTHR33240:SF15">
    <property type="entry name" value="GAG-PRO-LIKE PROTEIN"/>
    <property type="match status" value="1"/>
</dbReference>
<protein>
    <recommendedName>
        <fullName evidence="4">Gag-pol polyprotein</fullName>
    </recommendedName>
</protein>
<dbReference type="PANTHER" id="PTHR33240">
    <property type="entry name" value="OS08G0508500 PROTEIN"/>
    <property type="match status" value="1"/>
</dbReference>
<evidence type="ECO:0000256" key="1">
    <source>
        <dbReference type="SAM" id="MobiDB-lite"/>
    </source>
</evidence>
<evidence type="ECO:0008006" key="4">
    <source>
        <dbReference type="Google" id="ProtNLM"/>
    </source>
</evidence>